<dbReference type="STRING" id="1798664.A3C93_02050"/>
<name>A0A1G2DHT1_9BACT</name>
<accession>A0A1G2DHT1</accession>
<evidence type="ECO:0000313" key="3">
    <source>
        <dbReference type="Proteomes" id="UP000178636"/>
    </source>
</evidence>
<evidence type="ECO:0000256" key="1">
    <source>
        <dbReference type="SAM" id="Phobius"/>
    </source>
</evidence>
<feature type="transmembrane region" description="Helical" evidence="1">
    <location>
        <begin position="254"/>
        <end position="272"/>
    </location>
</feature>
<evidence type="ECO:0008006" key="4">
    <source>
        <dbReference type="Google" id="ProtNLM"/>
    </source>
</evidence>
<keyword evidence="1" id="KW-0472">Membrane</keyword>
<keyword evidence="1" id="KW-0812">Transmembrane</keyword>
<protein>
    <recommendedName>
        <fullName evidence="4">DUF1189 domain-containing protein</fullName>
    </recommendedName>
</protein>
<feature type="transmembrane region" description="Helical" evidence="1">
    <location>
        <begin position="32"/>
        <end position="53"/>
    </location>
</feature>
<dbReference type="Pfam" id="PF06691">
    <property type="entry name" value="DUF1189"/>
    <property type="match status" value="1"/>
</dbReference>
<feature type="transmembrane region" description="Helical" evidence="1">
    <location>
        <begin position="202"/>
        <end position="219"/>
    </location>
</feature>
<dbReference type="AlphaFoldDB" id="A0A1G2DHT1"/>
<sequence length="286" mass="32308">MKQLIDHIQKSIYGPLYYQELLGRSLGFSWKYYSGLSLLLALFMTVVLSIPLVPKVLEATHSFPSAFFAYFPDELEIRVDKGIVSTNVAEPYIFQIPPRLKEEMLEDDPFQSLAVIDTVTPFSMEQWKAYKTIAWLGKSEIAIMDDGGGVRVESFGPEWNFTVNESVLRRGEERLQPFYKIAAPVIVLAIFLGFLVALGVNFLYLIFGAAFIFILGRLLKQRWSYGTSYRLGLHAITLPVLFETLLFATGFKALQFPFLFSAVTLLVVFMNFRGVAPTTTPLTPTV</sequence>
<dbReference type="EMBL" id="MHLO01000006">
    <property type="protein sequence ID" value="OGZ13234.1"/>
    <property type="molecule type" value="Genomic_DNA"/>
</dbReference>
<keyword evidence="1" id="KW-1133">Transmembrane helix</keyword>
<reference evidence="2 3" key="1">
    <citation type="journal article" date="2016" name="Nat. Commun.">
        <title>Thousands of microbial genomes shed light on interconnected biogeochemical processes in an aquifer system.</title>
        <authorList>
            <person name="Anantharaman K."/>
            <person name="Brown C.T."/>
            <person name="Hug L.A."/>
            <person name="Sharon I."/>
            <person name="Castelle C.J."/>
            <person name="Probst A.J."/>
            <person name="Thomas B.C."/>
            <person name="Singh A."/>
            <person name="Wilkins M.J."/>
            <person name="Karaoz U."/>
            <person name="Brodie E.L."/>
            <person name="Williams K.H."/>
            <person name="Hubbard S.S."/>
            <person name="Banfield J.F."/>
        </authorList>
    </citation>
    <scope>NUCLEOTIDE SEQUENCE [LARGE SCALE GENOMIC DNA]</scope>
</reference>
<feature type="transmembrane region" description="Helical" evidence="1">
    <location>
        <begin position="231"/>
        <end position="248"/>
    </location>
</feature>
<evidence type="ECO:0000313" key="2">
    <source>
        <dbReference type="EMBL" id="OGZ13234.1"/>
    </source>
</evidence>
<organism evidence="2 3">
    <name type="scientific">Candidatus Lloydbacteria bacterium RIFCSPHIGHO2_02_FULL_54_17</name>
    <dbReference type="NCBI Taxonomy" id="1798664"/>
    <lineage>
        <taxon>Bacteria</taxon>
        <taxon>Candidatus Lloydiibacteriota</taxon>
    </lineage>
</organism>
<gene>
    <name evidence="2" type="ORF">A3C93_02050</name>
</gene>
<comment type="caution">
    <text evidence="2">The sequence shown here is derived from an EMBL/GenBank/DDBJ whole genome shotgun (WGS) entry which is preliminary data.</text>
</comment>
<dbReference type="Proteomes" id="UP000178636">
    <property type="component" value="Unassembled WGS sequence"/>
</dbReference>
<proteinExistence type="predicted"/>
<dbReference type="InterPro" id="IPR009574">
    <property type="entry name" value="DUF1189"/>
</dbReference>